<dbReference type="Proteomes" id="UP000603708">
    <property type="component" value="Unassembled WGS sequence"/>
</dbReference>
<comment type="caution">
    <text evidence="6">The sequence shown here is derived from an EMBL/GenBank/DDBJ whole genome shotgun (WGS) entry which is preliminary data.</text>
</comment>
<evidence type="ECO:0000313" key="7">
    <source>
        <dbReference type="Proteomes" id="UP000603708"/>
    </source>
</evidence>
<name>A0A919L8L2_9ACTN</name>
<dbReference type="SUPFAM" id="SSF47336">
    <property type="entry name" value="ACP-like"/>
    <property type="match status" value="1"/>
</dbReference>
<dbReference type="InterPro" id="IPR023213">
    <property type="entry name" value="CAT-like_dom_sf"/>
</dbReference>
<comment type="cofactor">
    <cofactor evidence="1">
        <name>pantetheine 4'-phosphate</name>
        <dbReference type="ChEBI" id="CHEBI:47942"/>
    </cofactor>
</comment>
<feature type="region of interest" description="Disordered" evidence="4">
    <location>
        <begin position="1058"/>
        <end position="1100"/>
    </location>
</feature>
<evidence type="ECO:0000256" key="2">
    <source>
        <dbReference type="ARBA" id="ARBA00022450"/>
    </source>
</evidence>
<dbReference type="CDD" id="cd19531">
    <property type="entry name" value="LCL_NRPS-like"/>
    <property type="match status" value="1"/>
</dbReference>
<dbReference type="Gene3D" id="3.30.559.30">
    <property type="entry name" value="Nonribosomal peptide synthetase, condensation domain"/>
    <property type="match status" value="1"/>
</dbReference>
<evidence type="ECO:0000259" key="5">
    <source>
        <dbReference type="PROSITE" id="PS50075"/>
    </source>
</evidence>
<proteinExistence type="predicted"/>
<dbReference type="Pfam" id="PF00550">
    <property type="entry name" value="PP-binding"/>
    <property type="match status" value="1"/>
</dbReference>
<dbReference type="GO" id="GO:0003824">
    <property type="term" value="F:catalytic activity"/>
    <property type="evidence" value="ECO:0007669"/>
    <property type="project" value="InterPro"/>
</dbReference>
<keyword evidence="7" id="KW-1185">Reference proteome</keyword>
<dbReference type="SUPFAM" id="SSF52777">
    <property type="entry name" value="CoA-dependent acyltransferases"/>
    <property type="match status" value="2"/>
</dbReference>
<dbReference type="InterPro" id="IPR042099">
    <property type="entry name" value="ANL_N_sf"/>
</dbReference>
<dbReference type="InterPro" id="IPR009081">
    <property type="entry name" value="PP-bd_ACP"/>
</dbReference>
<dbReference type="InterPro" id="IPR020806">
    <property type="entry name" value="PKS_PP-bd"/>
</dbReference>
<gene>
    <name evidence="6" type="ORF">GCM10018793_63320</name>
</gene>
<dbReference type="CDD" id="cd05930">
    <property type="entry name" value="A_NRPS"/>
    <property type="match status" value="1"/>
</dbReference>
<dbReference type="Gene3D" id="1.10.1200.10">
    <property type="entry name" value="ACP-like"/>
    <property type="match status" value="1"/>
</dbReference>
<dbReference type="SUPFAM" id="SSF56801">
    <property type="entry name" value="Acetyl-CoA synthetase-like"/>
    <property type="match status" value="1"/>
</dbReference>
<dbReference type="Pfam" id="PF00501">
    <property type="entry name" value="AMP-binding"/>
    <property type="match status" value="1"/>
</dbReference>
<dbReference type="GO" id="GO:0044550">
    <property type="term" value="P:secondary metabolite biosynthetic process"/>
    <property type="evidence" value="ECO:0007669"/>
    <property type="project" value="TreeGrafter"/>
</dbReference>
<evidence type="ECO:0000256" key="1">
    <source>
        <dbReference type="ARBA" id="ARBA00001957"/>
    </source>
</evidence>
<dbReference type="GO" id="GO:0017000">
    <property type="term" value="P:antibiotic biosynthetic process"/>
    <property type="evidence" value="ECO:0007669"/>
    <property type="project" value="UniProtKB-ARBA"/>
</dbReference>
<dbReference type="PROSITE" id="PS50075">
    <property type="entry name" value="CARRIER"/>
    <property type="match status" value="1"/>
</dbReference>
<feature type="domain" description="Carrier" evidence="5">
    <location>
        <begin position="983"/>
        <end position="1057"/>
    </location>
</feature>
<feature type="compositionally biased region" description="Basic residues" evidence="4">
    <location>
        <begin position="1083"/>
        <end position="1092"/>
    </location>
</feature>
<keyword evidence="3" id="KW-0597">Phosphoprotein</keyword>
<evidence type="ECO:0000256" key="4">
    <source>
        <dbReference type="SAM" id="MobiDB-lite"/>
    </source>
</evidence>
<dbReference type="EMBL" id="BNCD01000028">
    <property type="protein sequence ID" value="GHH87459.1"/>
    <property type="molecule type" value="Genomic_DNA"/>
</dbReference>
<dbReference type="InterPro" id="IPR000873">
    <property type="entry name" value="AMP-dep_synth/lig_dom"/>
</dbReference>
<dbReference type="PANTHER" id="PTHR45527:SF1">
    <property type="entry name" value="FATTY ACID SYNTHASE"/>
    <property type="match status" value="1"/>
</dbReference>
<sequence length="1100" mass="116749">MPSTESGPMTTEADLFPVSSAQARLLVAHGMDPDSPQYNVYSAFAVHGPLDVDLLEVCVNALVARHEVLRTGIRTAGREPVQAVLPHAEVRVTVAHGVPAAAARARLEADAGRPFDLSAAPLLRCSVLHVDDGSHLLVLASHHVVCDGWSMDLLLRELSADYRAGGPATTEPAGLQYADYAAWHSGRVAAGEFAAGAEFWRGHLAGAPALTPLPTDRPRTAVRTAAGGVERVRVPDDTAALLAGLARAQGTTVFTVLFAAFCAFLGRLTGEEDLVVGTPVAGRERADLQSLVGMLVNTVALRCDIGGDPAFEELVRRADRLVGACRPHFDVPFEEVVAALSPDRDPRHDPVFQVLFSLEDGYELALDLAGARVEPIRLFLDDARFDLMLHMRSDDSGLEASFSYRADLLTSVTVRRWADCFLTFLGDVVRRPRIPVGDAEVLPPPLRHTVLETWGRVPLEPAQNERDAPFVPVHERIARTAARQPDAPALVDPTGTVTYRELVERADALAARLRAHGAGPDDLVGVCRPRTADTLVALLGVHRAGAAYLPLDAEHPDARIASLIERSAPRVLLGDAESVPRLRALCGGLPVLDADADADADEQPCGAPRDATGGAPRAAGPHHLAYTLYTSGTTGRPKAVAVTQANLGHLVDAQPQSFGIGADDRVLQYASLTFDVSVWEIFAAWTAGAALCVVHDHERLGPDLLDALRRYRPTVAALPPTALGTLPPGAPALLPGPATLITTGEPCPQRLADTWAGDRVFVNAYGPTETTVWATLARLAPHEVPPIGRPCPGSPVRVLDARLRPVIPGATGEVYVGGGGPARGYTGDPGQTAVRFVADPYADEPGARMYRTGDLGHQGPDGRIYYHRRSDTQLKHHGVRIEAAEVETALTAHETVAQAVVTVRPDTLGTSRLVAHMVAAEGHTIDPERLRARLAERLPRGYLPDVYQQVAALPLNSSGKVDRAALPTPPAPGGTGTTARGPEPLTAAERAVTSVWAEVLGLPRVGTHDNFFDLGGNSLRLLAVHAGLVPAFPALRMVDLFRHPTVASLTEFLDGVQPSAGTAAGPQGRAPSGRAGAVEAGRRRAQGRRARIRPANLSGE</sequence>
<dbReference type="Gene3D" id="3.40.50.12780">
    <property type="entry name" value="N-terminal domain of ligase-like"/>
    <property type="match status" value="1"/>
</dbReference>
<dbReference type="Pfam" id="PF13193">
    <property type="entry name" value="AMP-binding_C"/>
    <property type="match status" value="1"/>
</dbReference>
<dbReference type="InterPro" id="IPR010071">
    <property type="entry name" value="AA_adenyl_dom"/>
</dbReference>
<keyword evidence="2" id="KW-0596">Phosphopantetheine</keyword>
<dbReference type="NCBIfam" id="TIGR01733">
    <property type="entry name" value="AA-adenyl-dom"/>
    <property type="match status" value="1"/>
</dbReference>
<dbReference type="GO" id="GO:0043041">
    <property type="term" value="P:amino acid activation for nonribosomal peptide biosynthetic process"/>
    <property type="evidence" value="ECO:0007669"/>
    <property type="project" value="TreeGrafter"/>
</dbReference>
<dbReference type="InterPro" id="IPR025110">
    <property type="entry name" value="AMP-bd_C"/>
</dbReference>
<dbReference type="Gene3D" id="3.30.300.30">
    <property type="match status" value="1"/>
</dbReference>
<dbReference type="GO" id="GO:0008610">
    <property type="term" value="P:lipid biosynthetic process"/>
    <property type="evidence" value="ECO:0007669"/>
    <property type="project" value="UniProtKB-ARBA"/>
</dbReference>
<feature type="region of interest" description="Disordered" evidence="4">
    <location>
        <begin position="961"/>
        <end position="982"/>
    </location>
</feature>
<dbReference type="GO" id="GO:0005737">
    <property type="term" value="C:cytoplasm"/>
    <property type="evidence" value="ECO:0007669"/>
    <property type="project" value="TreeGrafter"/>
</dbReference>
<reference evidence="6" key="1">
    <citation type="journal article" date="2014" name="Int. J. Syst. Evol. Microbiol.">
        <title>Complete genome sequence of Corynebacterium casei LMG S-19264T (=DSM 44701T), isolated from a smear-ripened cheese.</title>
        <authorList>
            <consortium name="US DOE Joint Genome Institute (JGI-PGF)"/>
            <person name="Walter F."/>
            <person name="Albersmeier A."/>
            <person name="Kalinowski J."/>
            <person name="Ruckert C."/>
        </authorList>
    </citation>
    <scope>NUCLEOTIDE SEQUENCE</scope>
    <source>
        <strain evidence="6">JCM 5069</strain>
    </source>
</reference>
<dbReference type="PANTHER" id="PTHR45527">
    <property type="entry name" value="NONRIBOSOMAL PEPTIDE SYNTHETASE"/>
    <property type="match status" value="1"/>
</dbReference>
<dbReference type="InterPro" id="IPR001242">
    <property type="entry name" value="Condensation_dom"/>
</dbReference>
<evidence type="ECO:0000256" key="3">
    <source>
        <dbReference type="ARBA" id="ARBA00022553"/>
    </source>
</evidence>
<dbReference type="Pfam" id="PF00668">
    <property type="entry name" value="Condensation"/>
    <property type="match status" value="1"/>
</dbReference>
<organism evidence="6 7">
    <name type="scientific">Streptomyces sulfonofaciens</name>
    <dbReference type="NCBI Taxonomy" id="68272"/>
    <lineage>
        <taxon>Bacteria</taxon>
        <taxon>Bacillati</taxon>
        <taxon>Actinomycetota</taxon>
        <taxon>Actinomycetes</taxon>
        <taxon>Kitasatosporales</taxon>
        <taxon>Streptomycetaceae</taxon>
        <taxon>Streptomyces</taxon>
    </lineage>
</organism>
<dbReference type="GO" id="GO:0031177">
    <property type="term" value="F:phosphopantetheine binding"/>
    <property type="evidence" value="ECO:0007669"/>
    <property type="project" value="InterPro"/>
</dbReference>
<dbReference type="SMART" id="SM00823">
    <property type="entry name" value="PKS_PP"/>
    <property type="match status" value="1"/>
</dbReference>
<protein>
    <recommendedName>
        <fullName evidence="5">Carrier domain-containing protein</fullName>
    </recommendedName>
</protein>
<evidence type="ECO:0000313" key="6">
    <source>
        <dbReference type="EMBL" id="GHH87459.1"/>
    </source>
</evidence>
<accession>A0A919L8L2</accession>
<dbReference type="InterPro" id="IPR045851">
    <property type="entry name" value="AMP-bd_C_sf"/>
</dbReference>
<reference evidence="6" key="2">
    <citation type="submission" date="2020-09" db="EMBL/GenBank/DDBJ databases">
        <authorList>
            <person name="Sun Q."/>
            <person name="Ohkuma M."/>
        </authorList>
    </citation>
    <scope>NUCLEOTIDE SEQUENCE</scope>
    <source>
        <strain evidence="6">JCM 5069</strain>
    </source>
</reference>
<dbReference type="AlphaFoldDB" id="A0A919L8L2"/>
<dbReference type="InterPro" id="IPR036736">
    <property type="entry name" value="ACP-like_sf"/>
</dbReference>
<dbReference type="Gene3D" id="3.30.559.10">
    <property type="entry name" value="Chloramphenicol acetyltransferase-like domain"/>
    <property type="match status" value="1"/>
</dbReference>